<accession>A0A8J6PKU6</accession>
<dbReference type="PROSITE" id="PS51257">
    <property type="entry name" value="PROKAR_LIPOPROTEIN"/>
    <property type="match status" value="1"/>
</dbReference>
<dbReference type="AlphaFoldDB" id="A0A8J6PKU6"/>
<evidence type="ECO:0000313" key="2">
    <source>
        <dbReference type="EMBL" id="MBD0413152.1"/>
    </source>
</evidence>
<evidence type="ECO:0000256" key="1">
    <source>
        <dbReference type="SAM" id="MobiDB-lite"/>
    </source>
</evidence>
<dbReference type="Proteomes" id="UP000643405">
    <property type="component" value="Unassembled WGS sequence"/>
</dbReference>
<evidence type="ECO:0000313" key="3">
    <source>
        <dbReference type="Proteomes" id="UP000643405"/>
    </source>
</evidence>
<sequence length="55" mass="5845">MKTLISAIAVVTGLALVGCSSTGSSGPRAEPKTLFPSKTRMPERNDTYMEPVFAE</sequence>
<dbReference type="EMBL" id="JACVVX010000001">
    <property type="protein sequence ID" value="MBD0413152.1"/>
    <property type="molecule type" value="Genomic_DNA"/>
</dbReference>
<dbReference type="RefSeq" id="WP_188162605.1">
    <property type="nucleotide sequence ID" value="NZ_JACVVX010000001.1"/>
</dbReference>
<keyword evidence="3" id="KW-1185">Reference proteome</keyword>
<proteinExistence type="predicted"/>
<name>A0A8J6PKU6_9HYPH</name>
<reference evidence="2" key="1">
    <citation type="submission" date="2020-09" db="EMBL/GenBank/DDBJ databases">
        <title>Genome seq and assembly of Tianweitania sp.</title>
        <authorList>
            <person name="Chhetri G."/>
        </authorList>
    </citation>
    <scope>NUCLEOTIDE SEQUENCE</scope>
    <source>
        <strain evidence="2">Rool2</strain>
    </source>
</reference>
<feature type="region of interest" description="Disordered" evidence="1">
    <location>
        <begin position="20"/>
        <end position="55"/>
    </location>
</feature>
<organism evidence="2 3">
    <name type="scientific">Oryzicola mucosus</name>
    <dbReference type="NCBI Taxonomy" id="2767425"/>
    <lineage>
        <taxon>Bacteria</taxon>
        <taxon>Pseudomonadati</taxon>
        <taxon>Pseudomonadota</taxon>
        <taxon>Alphaproteobacteria</taxon>
        <taxon>Hyphomicrobiales</taxon>
        <taxon>Phyllobacteriaceae</taxon>
        <taxon>Oryzicola</taxon>
    </lineage>
</organism>
<protein>
    <submittedName>
        <fullName evidence="2">Uncharacterized protein</fullName>
    </submittedName>
</protein>
<gene>
    <name evidence="2" type="ORF">ICI42_00590</name>
</gene>
<comment type="caution">
    <text evidence="2">The sequence shown here is derived from an EMBL/GenBank/DDBJ whole genome shotgun (WGS) entry which is preliminary data.</text>
</comment>